<evidence type="ECO:0000313" key="4">
    <source>
        <dbReference type="Proteomes" id="UP000475545"/>
    </source>
</evidence>
<dbReference type="CDD" id="cd01127">
    <property type="entry name" value="TrwB_TraG_TraD_VirD4"/>
    <property type="match status" value="1"/>
</dbReference>
<protein>
    <submittedName>
        <fullName evidence="3">Type IV secretion system DNA-binding domain-containing protein</fullName>
    </submittedName>
</protein>
<proteinExistence type="predicted"/>
<dbReference type="SUPFAM" id="SSF52540">
    <property type="entry name" value="P-loop containing nucleoside triphosphate hydrolases"/>
    <property type="match status" value="1"/>
</dbReference>
<dbReference type="SMART" id="SM00382">
    <property type="entry name" value="AAA"/>
    <property type="match status" value="1"/>
</dbReference>
<dbReference type="Pfam" id="PF01935">
    <property type="entry name" value="DUF87"/>
    <property type="match status" value="1"/>
</dbReference>
<gene>
    <name evidence="3" type="ORF">GIY30_02300</name>
</gene>
<dbReference type="PANTHER" id="PTHR30121:SF6">
    <property type="entry name" value="SLR6007 PROTEIN"/>
    <property type="match status" value="1"/>
</dbReference>
<feature type="region of interest" description="Disordered" evidence="1">
    <location>
        <begin position="706"/>
        <end position="752"/>
    </location>
</feature>
<evidence type="ECO:0000313" key="3">
    <source>
        <dbReference type="EMBL" id="MXP20202.1"/>
    </source>
</evidence>
<dbReference type="Proteomes" id="UP000475545">
    <property type="component" value="Unassembled WGS sequence"/>
</dbReference>
<sequence length="752" mass="81093">MRRQPSRRDRPRMSGQMNIECDGGPEHERIDVRIDALRRHSTERAAELRAELPTRLAGLLIEAPDATVSTSLIVDDEGIVDARVSVTGRCVDEVAQATDALLHVVGETDSRPKPLTQHDDVLGEWAIVPDDTTSRLGFTIDAAKWSSAPQWSPRSVLDAAGLAAELSAMAHTGIRVEARTLDGDTTRCRVRLTALGSTETPSIQLRALVRRRFSGLVISANADDPRMWLTVESDELAGVVAIPVGGPDPTPGFYTAPAAPIAVGPTRRHGTGTAIRLGHAVTTIGRQLPVELPEPERRRHVQVVGQTGTGKSSTIAALVHEIAAADEGCIVLDPHGTLIDRILAELPSDSAERTWVISCGDVDNPVPISTLAESDPVRRDIAIADTCAIFQEIFDKKETGIVGPRFQERVAMAMRAGRALYGDTASILDVPMILSDDLVMTEAVTRTDDERLTAWFANNKSARRSSDHGELVSWVNSKFEPFSNTAAVRGILGSGYDALDFASLMDEGQVILVDLSKADLGESATRLLGYLYLNRVWAGALTRKRTDRSFTVVVDEAQSLLAGSLSSMLSEGRKFGLSVVIAHQFLGQLDEDLRPAVDGNVATTIAFRSAVSDAAALSVRFGGLVDTTTLTTLPDLSAVLMRNSGPAAVPHTLIVDHNERVAPRTGGERTSFDDEIICRTHRELVDPYRDRTAAAVRGVSHVAQTRRELKARDTGARPGPESNFLADWVAKREATTSTEPTSTEPTEPAEAS</sequence>
<dbReference type="InterPro" id="IPR051162">
    <property type="entry name" value="T4SS_component"/>
</dbReference>
<reference evidence="3 4" key="1">
    <citation type="submission" date="2019-11" db="EMBL/GenBank/DDBJ databases">
        <title>Gordonia sp. nov., a novel actinobacterium isolated from mangrove soil in Hainan.</title>
        <authorList>
            <person name="Huang X."/>
            <person name="Xie Y."/>
            <person name="Chu X."/>
            <person name="Xiao K."/>
        </authorList>
    </citation>
    <scope>NUCLEOTIDE SEQUENCE [LARGE SCALE GENOMIC DNA]</scope>
    <source>
        <strain evidence="3 4">HNM0687</strain>
    </source>
</reference>
<dbReference type="EMBL" id="WMBR01000001">
    <property type="protein sequence ID" value="MXP20202.1"/>
    <property type="molecule type" value="Genomic_DNA"/>
</dbReference>
<name>A0A6L7GKX5_9ACTN</name>
<feature type="compositionally biased region" description="Low complexity" evidence="1">
    <location>
        <begin position="735"/>
        <end position="752"/>
    </location>
</feature>
<dbReference type="InterPro" id="IPR003593">
    <property type="entry name" value="AAA+_ATPase"/>
</dbReference>
<evidence type="ECO:0000259" key="2">
    <source>
        <dbReference type="SMART" id="SM00382"/>
    </source>
</evidence>
<keyword evidence="4" id="KW-1185">Reference proteome</keyword>
<dbReference type="Gene3D" id="3.40.50.300">
    <property type="entry name" value="P-loop containing nucleotide triphosphate hydrolases"/>
    <property type="match status" value="2"/>
</dbReference>
<keyword evidence="3" id="KW-0238">DNA-binding</keyword>
<comment type="caution">
    <text evidence="3">The sequence shown here is derived from an EMBL/GenBank/DDBJ whole genome shotgun (WGS) entry which is preliminary data.</text>
</comment>
<feature type="compositionally biased region" description="Basic and acidic residues" evidence="1">
    <location>
        <begin position="706"/>
        <end position="715"/>
    </location>
</feature>
<dbReference type="InterPro" id="IPR002789">
    <property type="entry name" value="HerA_central"/>
</dbReference>
<evidence type="ECO:0000256" key="1">
    <source>
        <dbReference type="SAM" id="MobiDB-lite"/>
    </source>
</evidence>
<organism evidence="3 4">
    <name type="scientific">Gordonia mangrovi</name>
    <dbReference type="NCBI Taxonomy" id="2665643"/>
    <lineage>
        <taxon>Bacteria</taxon>
        <taxon>Bacillati</taxon>
        <taxon>Actinomycetota</taxon>
        <taxon>Actinomycetes</taxon>
        <taxon>Mycobacteriales</taxon>
        <taxon>Gordoniaceae</taxon>
        <taxon>Gordonia</taxon>
    </lineage>
</organism>
<feature type="domain" description="AAA+ ATPase" evidence="2">
    <location>
        <begin position="297"/>
        <end position="607"/>
    </location>
</feature>
<dbReference type="AlphaFoldDB" id="A0A6L7GKX5"/>
<accession>A0A6L7GKX5</accession>
<dbReference type="InterPro" id="IPR027417">
    <property type="entry name" value="P-loop_NTPase"/>
</dbReference>
<dbReference type="GO" id="GO:0003677">
    <property type="term" value="F:DNA binding"/>
    <property type="evidence" value="ECO:0007669"/>
    <property type="project" value="UniProtKB-KW"/>
</dbReference>
<dbReference type="PANTHER" id="PTHR30121">
    <property type="entry name" value="UNCHARACTERIZED PROTEIN YJGR-RELATED"/>
    <property type="match status" value="1"/>
</dbReference>